<evidence type="ECO:0000256" key="1">
    <source>
        <dbReference type="SAM" id="Phobius"/>
    </source>
</evidence>
<feature type="transmembrane region" description="Helical" evidence="1">
    <location>
        <begin position="93"/>
        <end position="122"/>
    </location>
</feature>
<feature type="transmembrane region" description="Helical" evidence="1">
    <location>
        <begin position="60"/>
        <end position="81"/>
    </location>
</feature>
<dbReference type="Pfam" id="PF04307">
    <property type="entry name" value="YdjM"/>
    <property type="match status" value="1"/>
</dbReference>
<keyword evidence="2" id="KW-0378">Hydrolase</keyword>
<gene>
    <name evidence="2" type="ORF">ENR63_01885</name>
</gene>
<feature type="transmembrane region" description="Helical" evidence="1">
    <location>
        <begin position="33"/>
        <end position="54"/>
    </location>
</feature>
<keyword evidence="1" id="KW-0812">Transmembrane</keyword>
<feature type="transmembrane region" description="Helical" evidence="1">
    <location>
        <begin position="171"/>
        <end position="188"/>
    </location>
</feature>
<feature type="transmembrane region" description="Helical" evidence="1">
    <location>
        <begin position="142"/>
        <end position="159"/>
    </location>
</feature>
<reference evidence="2" key="1">
    <citation type="journal article" date="2020" name="mSystems">
        <title>Genome- and Community-Level Interaction Insights into Carbon Utilization and Element Cycling Functions of Hydrothermarchaeota in Hydrothermal Sediment.</title>
        <authorList>
            <person name="Zhou Z."/>
            <person name="Liu Y."/>
            <person name="Xu W."/>
            <person name="Pan J."/>
            <person name="Luo Z.H."/>
            <person name="Li M."/>
        </authorList>
    </citation>
    <scope>NUCLEOTIDE SEQUENCE [LARGE SCALE GENOMIC DNA]</scope>
    <source>
        <strain evidence="2">SpSt-417</strain>
    </source>
</reference>
<dbReference type="InterPro" id="IPR007404">
    <property type="entry name" value="YdjM-like"/>
</dbReference>
<keyword evidence="1" id="KW-1133">Transmembrane helix</keyword>
<dbReference type="GO" id="GO:0016787">
    <property type="term" value="F:hydrolase activity"/>
    <property type="evidence" value="ECO:0007669"/>
    <property type="project" value="UniProtKB-KW"/>
</dbReference>
<evidence type="ECO:0000313" key="2">
    <source>
        <dbReference type="EMBL" id="HGW29652.1"/>
    </source>
</evidence>
<keyword evidence="1" id="KW-0472">Membrane</keyword>
<organism evidence="2">
    <name type="scientific">candidate division WWE3 bacterium</name>
    <dbReference type="NCBI Taxonomy" id="2053526"/>
    <lineage>
        <taxon>Bacteria</taxon>
        <taxon>Katanobacteria</taxon>
    </lineage>
</organism>
<accession>A0A7C4TLP4</accession>
<protein>
    <submittedName>
        <fullName evidence="2">Metal-dependent hydrolase</fullName>
    </submittedName>
</protein>
<name>A0A7C4TLP4_UNCKA</name>
<proteinExistence type="predicted"/>
<comment type="caution">
    <text evidence="2">The sequence shown here is derived from an EMBL/GenBank/DDBJ whole genome shotgun (WGS) entry which is preliminary data.</text>
</comment>
<sequence>MIFTHAFAGAVLGKYIINKQEKTSKIGKREINIIYFLTIVGAIFPDLDFLAVFIDNSTHHRYLVTHSFVFYTILLLILWVLKKKINFIYSLSFYIGVLSHLILDFFTGGLAALAPFSFVGYGVPIRFSNLGGAIYVSTYLKSNYMLAETMIFLWFLFIVYKNEQSIIAKKLPIFFFWVSCVVLALVCVL</sequence>
<dbReference type="AlphaFoldDB" id="A0A7C4TLP4"/>
<dbReference type="EMBL" id="DSRT01000098">
    <property type="protein sequence ID" value="HGW29652.1"/>
    <property type="molecule type" value="Genomic_DNA"/>
</dbReference>